<comment type="caution">
    <text evidence="1">The sequence shown here is derived from an EMBL/GenBank/DDBJ whole genome shotgun (WGS) entry which is preliminary data.</text>
</comment>
<organism evidence="1 2">
    <name type="scientific">Irpex rosettiformis</name>
    <dbReference type="NCBI Taxonomy" id="378272"/>
    <lineage>
        <taxon>Eukaryota</taxon>
        <taxon>Fungi</taxon>
        <taxon>Dikarya</taxon>
        <taxon>Basidiomycota</taxon>
        <taxon>Agaricomycotina</taxon>
        <taxon>Agaricomycetes</taxon>
        <taxon>Polyporales</taxon>
        <taxon>Irpicaceae</taxon>
        <taxon>Irpex</taxon>
    </lineage>
</organism>
<dbReference type="Proteomes" id="UP001055072">
    <property type="component" value="Unassembled WGS sequence"/>
</dbReference>
<dbReference type="EMBL" id="MU274916">
    <property type="protein sequence ID" value="KAI0087781.1"/>
    <property type="molecule type" value="Genomic_DNA"/>
</dbReference>
<accession>A0ACB8U0M5</accession>
<evidence type="ECO:0000313" key="1">
    <source>
        <dbReference type="EMBL" id="KAI0087781.1"/>
    </source>
</evidence>
<evidence type="ECO:0000313" key="2">
    <source>
        <dbReference type="Proteomes" id="UP001055072"/>
    </source>
</evidence>
<sequence>MLQVSEESNGSVREESSGSAREGQSQRVVRDEAYYMQDGSCILQVENTLFNVRTQVHRTLLSKDSSLFSSMFELPQSDQPVDGSSDDCPIYLNGETVDEFKNFLWVLYALPHELSHVTSPQIDLERLNRLIDIARVSFKYHFKSIETWALDVITEHVNRNSPPIFSLPAIPHILSGSITATSIASTTMNNQAAAVTNPQAIASNGALVSRLMRLAQLCGHEHLLNTMITVLRQLMSFSIQYAHLAMTLADELDLRSLRGIAYFEVMQKSNAVVARSSFSPTGGEDPAGHAAMIDAEGRLIVSHEQKMRLLTGYYRLSMVWERLRSTPLPLEHSTACGATWHQHGCTQCWLEFWKEKTKSDSVLQHGLADVLGRLRAVAKEFGRWGSATYMHTDCRAIARKMIQDKIKMVEDSLADYFVDEA</sequence>
<keyword evidence="2" id="KW-1185">Reference proteome</keyword>
<protein>
    <submittedName>
        <fullName evidence="1">Uncharacterized protein</fullName>
    </submittedName>
</protein>
<proteinExistence type="predicted"/>
<gene>
    <name evidence="1" type="ORF">BDY19DRAFT_892111</name>
</gene>
<name>A0ACB8U0M5_9APHY</name>
<reference evidence="1" key="1">
    <citation type="journal article" date="2021" name="Environ. Microbiol.">
        <title>Gene family expansions and transcriptome signatures uncover fungal adaptations to wood decay.</title>
        <authorList>
            <person name="Hage H."/>
            <person name="Miyauchi S."/>
            <person name="Viragh M."/>
            <person name="Drula E."/>
            <person name="Min B."/>
            <person name="Chaduli D."/>
            <person name="Navarro D."/>
            <person name="Favel A."/>
            <person name="Norest M."/>
            <person name="Lesage-Meessen L."/>
            <person name="Balint B."/>
            <person name="Merenyi Z."/>
            <person name="de Eugenio L."/>
            <person name="Morin E."/>
            <person name="Martinez A.T."/>
            <person name="Baldrian P."/>
            <person name="Stursova M."/>
            <person name="Martinez M.J."/>
            <person name="Novotny C."/>
            <person name="Magnuson J.K."/>
            <person name="Spatafora J.W."/>
            <person name="Maurice S."/>
            <person name="Pangilinan J."/>
            <person name="Andreopoulos W."/>
            <person name="LaButti K."/>
            <person name="Hundley H."/>
            <person name="Na H."/>
            <person name="Kuo A."/>
            <person name="Barry K."/>
            <person name="Lipzen A."/>
            <person name="Henrissat B."/>
            <person name="Riley R."/>
            <person name="Ahrendt S."/>
            <person name="Nagy L.G."/>
            <person name="Grigoriev I.V."/>
            <person name="Martin F."/>
            <person name="Rosso M.N."/>
        </authorList>
    </citation>
    <scope>NUCLEOTIDE SEQUENCE</scope>
    <source>
        <strain evidence="1">CBS 384.51</strain>
    </source>
</reference>